<organism evidence="2 3">
    <name type="scientific">Caldalkalibacillus thermarum (strain TA2.A1)</name>
    <dbReference type="NCBI Taxonomy" id="986075"/>
    <lineage>
        <taxon>Bacteria</taxon>
        <taxon>Bacillati</taxon>
        <taxon>Bacillota</taxon>
        <taxon>Bacilli</taxon>
        <taxon>Bacillales</taxon>
        <taxon>Bacillaceae</taxon>
        <taxon>Caldalkalibacillus</taxon>
    </lineage>
</organism>
<comment type="caution">
    <text evidence="2">The sequence shown here is derived from an EMBL/GenBank/DDBJ whole genome shotgun (WGS) entry which is preliminary data.</text>
</comment>
<evidence type="ECO:0000313" key="2">
    <source>
        <dbReference type="EMBL" id="EGL82433.1"/>
    </source>
</evidence>
<dbReference type="EMBL" id="AFCE01000149">
    <property type="protein sequence ID" value="EGL82433.1"/>
    <property type="molecule type" value="Genomic_DNA"/>
</dbReference>
<dbReference type="OrthoDB" id="9816067at2"/>
<evidence type="ECO:0000259" key="1">
    <source>
        <dbReference type="Pfam" id="PF25198"/>
    </source>
</evidence>
<accession>F5L8B3</accession>
<evidence type="ECO:0000313" key="3">
    <source>
        <dbReference type="Proteomes" id="UP000010716"/>
    </source>
</evidence>
<dbReference type="RefSeq" id="WP_007505305.1">
    <property type="nucleotide sequence ID" value="NZ_AFCE01000149.1"/>
</dbReference>
<reference evidence="2 3" key="1">
    <citation type="journal article" date="2011" name="J. Bacteriol.">
        <title>Draft genome sequence of the thermoalkaliphilic Caldalkalibacillus thermarum strain TA2.A1.</title>
        <authorList>
            <person name="Kalamorz F."/>
            <person name="Keis S."/>
            <person name="McMillan D.G."/>
            <person name="Olsson K."/>
            <person name="Stanton J.A."/>
            <person name="Stockwell P."/>
            <person name="Black M.A."/>
            <person name="Klingeman D.M."/>
            <person name="Land M.L."/>
            <person name="Han C.S."/>
            <person name="Martin S.L."/>
            <person name="Becher S.A."/>
            <person name="Peddie C.J."/>
            <person name="Morgan H.W."/>
            <person name="Matthies D."/>
            <person name="Preiss L."/>
            <person name="Meier T."/>
            <person name="Brown S.D."/>
            <person name="Cook G.M."/>
        </authorList>
    </citation>
    <scope>NUCLEOTIDE SEQUENCE [LARGE SCALE GENOMIC DNA]</scope>
    <source>
        <strain evidence="2 3">TA2.A1</strain>
    </source>
</reference>
<sequence>MNPSVRRNMIGLGLTVMIMSQVVLLAGCWDRVEIDDLAIIQGVGIDKRDDQIELAVELSIPKGAAQVMGQGGGGRRCSPFLCGISDRENGG</sequence>
<dbReference type="AlphaFoldDB" id="F5L8B3"/>
<dbReference type="InterPro" id="IPR057336">
    <property type="entry name" value="GerAC_N"/>
</dbReference>
<feature type="domain" description="Spore germination protein N-terminal" evidence="1">
    <location>
        <begin position="30"/>
        <end position="74"/>
    </location>
</feature>
<dbReference type="PROSITE" id="PS51257">
    <property type="entry name" value="PROKAR_LIPOPROTEIN"/>
    <property type="match status" value="1"/>
</dbReference>
<protein>
    <recommendedName>
        <fullName evidence="1">Spore germination protein N-terminal domain-containing protein</fullName>
    </recommendedName>
</protein>
<proteinExistence type="predicted"/>
<name>F5L8B3_CALTT</name>
<dbReference type="Proteomes" id="UP000010716">
    <property type="component" value="Unassembled WGS sequence"/>
</dbReference>
<dbReference type="Pfam" id="PF25198">
    <property type="entry name" value="Spore_GerAC_N"/>
    <property type="match status" value="1"/>
</dbReference>
<gene>
    <name evidence="2" type="ORF">CathTA2_2065</name>
</gene>